<reference evidence="2" key="1">
    <citation type="submission" date="2016-10" db="EMBL/GenBank/DDBJ databases">
        <authorList>
            <person name="Varghese N."/>
            <person name="Submissions S."/>
        </authorList>
    </citation>
    <scope>NUCLEOTIDE SEQUENCE [LARGE SCALE GENOMIC DNA]</scope>
    <source>
        <strain evidence="2">CGMCC 4.3530</strain>
    </source>
</reference>
<proteinExistence type="predicted"/>
<dbReference type="STRING" id="418495.SAMN05216215_10287"/>
<evidence type="ECO:0000313" key="1">
    <source>
        <dbReference type="EMBL" id="SDY50355.1"/>
    </source>
</evidence>
<evidence type="ECO:0000313" key="2">
    <source>
        <dbReference type="Proteomes" id="UP000199529"/>
    </source>
</evidence>
<accession>A0A1H3KEX5</accession>
<dbReference type="AlphaFoldDB" id="A0A1H3KEX5"/>
<gene>
    <name evidence="1" type="ORF">SAMN05216215_10287</name>
</gene>
<dbReference type="OrthoDB" id="1951467at2"/>
<organism evidence="1 2">
    <name type="scientific">Saccharopolyspora shandongensis</name>
    <dbReference type="NCBI Taxonomy" id="418495"/>
    <lineage>
        <taxon>Bacteria</taxon>
        <taxon>Bacillati</taxon>
        <taxon>Actinomycetota</taxon>
        <taxon>Actinomycetes</taxon>
        <taxon>Pseudonocardiales</taxon>
        <taxon>Pseudonocardiaceae</taxon>
        <taxon>Saccharopolyspora</taxon>
    </lineage>
</organism>
<dbReference type="EMBL" id="FNOK01000028">
    <property type="protein sequence ID" value="SDY50355.1"/>
    <property type="molecule type" value="Genomic_DNA"/>
</dbReference>
<name>A0A1H3KEX5_9PSEU</name>
<sequence length="91" mass="9763">MAGRYVTYISQLAGADVVGTYGPQPVTPAQLADLSAKQPDLVLDNAHMSTGPVLPGSPAKQVSLINYPEENLDLLDVYRTDAQRIVEALRP</sequence>
<keyword evidence="2" id="KW-1185">Reference proteome</keyword>
<dbReference type="Proteomes" id="UP000199529">
    <property type="component" value="Unassembled WGS sequence"/>
</dbReference>
<dbReference type="RefSeq" id="WP_093270196.1">
    <property type="nucleotide sequence ID" value="NZ_FNOK01000028.1"/>
</dbReference>
<protein>
    <submittedName>
        <fullName evidence="1">Zinc transport system substrate-binding protein</fullName>
    </submittedName>
</protein>